<evidence type="ECO:0000313" key="1">
    <source>
        <dbReference type="EMBL" id="OUP58696.1"/>
    </source>
</evidence>
<name>A0A1Y4LPS9_9FIRM</name>
<dbReference type="RefSeq" id="WP_087414816.1">
    <property type="nucleotide sequence ID" value="NZ_NFKL01000008.1"/>
</dbReference>
<accession>A0A1Y4LPS9</accession>
<sequence length="556" mass="63486">MNHFPELELSWPLLESDLAIDSDWAVFSVEYDYGESAAIILKQTAKGNFKIKCALFDPSEVNVTKALTKLGANSSGQICYQEFDLRTHYRPTAADRPLDGNVFCSELQKILTSCGKDEASIREMATLVFGLLAGYTSQYIYWQLAKLREKITDSNFRAPIFTARYTQSAWDVLSEIIENICPAQYCTSQSDRFYADLPRVIPTPLHAQNLTDKIALSVRYINDTEGTMKTLRSELPGQYSGAVVLIDGNGFLNAQLAEFQKHNIWCTQVFFRLPASKMPVDPLPLDARILTKCSLDWDGTLMQTAIAAFSKIHLYKKKKFREILSSAQEKVKRYSSRHSSDRLIGQKKDKYIQLLLTIECFADFVASLPNSPSRNELAAEWSYLLLPGCCDRPRQTCPLEERTSITQADYPDLWQAGMERLFSPEMLHRYQAVGANEICDDVFPDEPEQAVWGYWRNVKKYGKRAGFRALYIPEQTLYDHFDEIFPILCDCYNLLKYIRKHAPAYLHTAKTANLRVACDHHRQTPCIILRIDDIPFLSQDAKQHIEAVFTYIPGSD</sequence>
<evidence type="ECO:0000313" key="2">
    <source>
        <dbReference type="Proteomes" id="UP000195326"/>
    </source>
</evidence>
<gene>
    <name evidence="1" type="ORF">B5F15_06685</name>
</gene>
<dbReference type="AlphaFoldDB" id="A0A1Y4LPS9"/>
<proteinExistence type="predicted"/>
<dbReference type="EMBL" id="NFKL01000008">
    <property type="protein sequence ID" value="OUP58696.1"/>
    <property type="molecule type" value="Genomic_DNA"/>
</dbReference>
<reference evidence="2" key="1">
    <citation type="submission" date="2017-04" db="EMBL/GenBank/DDBJ databases">
        <title>Function of individual gut microbiota members based on whole genome sequencing of pure cultures obtained from chicken caecum.</title>
        <authorList>
            <person name="Medvecky M."/>
            <person name="Cejkova D."/>
            <person name="Polansky O."/>
            <person name="Karasova D."/>
            <person name="Kubasova T."/>
            <person name="Cizek A."/>
            <person name="Rychlik I."/>
        </authorList>
    </citation>
    <scope>NUCLEOTIDE SEQUENCE [LARGE SCALE GENOMIC DNA]</scope>
    <source>
        <strain evidence="2">An179</strain>
    </source>
</reference>
<dbReference type="Proteomes" id="UP000195326">
    <property type="component" value="Unassembled WGS sequence"/>
</dbReference>
<protein>
    <submittedName>
        <fullName evidence="1">Uncharacterized protein</fullName>
    </submittedName>
</protein>
<comment type="caution">
    <text evidence="1">The sequence shown here is derived from an EMBL/GenBank/DDBJ whole genome shotgun (WGS) entry which is preliminary data.</text>
</comment>
<organism evidence="1 2">
    <name type="scientific">Butyricicoccus pullicaecorum</name>
    <dbReference type="NCBI Taxonomy" id="501571"/>
    <lineage>
        <taxon>Bacteria</taxon>
        <taxon>Bacillati</taxon>
        <taxon>Bacillota</taxon>
        <taxon>Clostridia</taxon>
        <taxon>Eubacteriales</taxon>
        <taxon>Butyricicoccaceae</taxon>
        <taxon>Butyricicoccus</taxon>
    </lineage>
</organism>